<reference evidence="4" key="1">
    <citation type="journal article" date="2019" name="Int. J. Syst. Evol. Microbiol.">
        <title>The Global Catalogue of Microorganisms (GCM) 10K type strain sequencing project: providing services to taxonomists for standard genome sequencing and annotation.</title>
        <authorList>
            <consortium name="The Broad Institute Genomics Platform"/>
            <consortium name="The Broad Institute Genome Sequencing Center for Infectious Disease"/>
            <person name="Wu L."/>
            <person name="Ma J."/>
        </authorList>
    </citation>
    <scope>NUCLEOTIDE SEQUENCE [LARGE SCALE GENOMIC DNA]</scope>
    <source>
        <strain evidence="4">CCUG 56607</strain>
    </source>
</reference>
<dbReference type="InterPro" id="IPR013766">
    <property type="entry name" value="Thioredoxin_domain"/>
</dbReference>
<dbReference type="SUPFAM" id="SSF52833">
    <property type="entry name" value="Thioredoxin-like"/>
    <property type="match status" value="1"/>
</dbReference>
<dbReference type="Gene3D" id="3.40.30.10">
    <property type="entry name" value="Glutaredoxin"/>
    <property type="match status" value="1"/>
</dbReference>
<dbReference type="InterPro" id="IPR000866">
    <property type="entry name" value="AhpC/TSA"/>
</dbReference>
<organism evidence="3 4">
    <name type="scientific">Thalassobacillus hwangdonensis</name>
    <dbReference type="NCBI Taxonomy" id="546108"/>
    <lineage>
        <taxon>Bacteria</taxon>
        <taxon>Bacillati</taxon>
        <taxon>Bacillota</taxon>
        <taxon>Bacilli</taxon>
        <taxon>Bacillales</taxon>
        <taxon>Bacillaceae</taxon>
        <taxon>Thalassobacillus</taxon>
    </lineage>
</organism>
<dbReference type="PROSITE" id="PS51352">
    <property type="entry name" value="THIOREDOXIN_2"/>
    <property type="match status" value="1"/>
</dbReference>
<dbReference type="RefSeq" id="WP_386062157.1">
    <property type="nucleotide sequence ID" value="NZ_JBHTKL010000005.1"/>
</dbReference>
<sequence>MKKAPSFCLPEIESGQPHCLDDYAGKVVVLTFWASWCPDCSRDLPQKEQLHGSMDSNKVKLIAINAASRERAMEEGSKFSQKFLNQLSLVDNDGTFYKAYECEGVPSTIIIDQAGNIAGQFGDKADFLSIVSKIGELID</sequence>
<feature type="domain" description="Thioredoxin" evidence="2">
    <location>
        <begin position="1"/>
        <end position="139"/>
    </location>
</feature>
<dbReference type="CDD" id="cd02966">
    <property type="entry name" value="TlpA_like_family"/>
    <property type="match status" value="1"/>
</dbReference>
<evidence type="ECO:0000313" key="3">
    <source>
        <dbReference type="EMBL" id="MFD1020475.1"/>
    </source>
</evidence>
<dbReference type="Proteomes" id="UP001596990">
    <property type="component" value="Unassembled WGS sequence"/>
</dbReference>
<evidence type="ECO:0000313" key="4">
    <source>
        <dbReference type="Proteomes" id="UP001596990"/>
    </source>
</evidence>
<evidence type="ECO:0000256" key="1">
    <source>
        <dbReference type="ARBA" id="ARBA00023157"/>
    </source>
</evidence>
<dbReference type="Pfam" id="PF00578">
    <property type="entry name" value="AhpC-TSA"/>
    <property type="match status" value="1"/>
</dbReference>
<accession>A0ABW3L392</accession>
<dbReference type="PANTHER" id="PTHR42852">
    <property type="entry name" value="THIOL:DISULFIDE INTERCHANGE PROTEIN DSBE"/>
    <property type="match status" value="1"/>
</dbReference>
<gene>
    <name evidence="3" type="ORF">ACFQ2J_14905</name>
</gene>
<dbReference type="InterPro" id="IPR036249">
    <property type="entry name" value="Thioredoxin-like_sf"/>
</dbReference>
<keyword evidence="4" id="KW-1185">Reference proteome</keyword>
<comment type="caution">
    <text evidence="3">The sequence shown here is derived from an EMBL/GenBank/DDBJ whole genome shotgun (WGS) entry which is preliminary data.</text>
</comment>
<dbReference type="InterPro" id="IPR050553">
    <property type="entry name" value="Thioredoxin_ResA/DsbE_sf"/>
</dbReference>
<evidence type="ECO:0000259" key="2">
    <source>
        <dbReference type="PROSITE" id="PS51352"/>
    </source>
</evidence>
<dbReference type="EMBL" id="JBHTKL010000005">
    <property type="protein sequence ID" value="MFD1020475.1"/>
    <property type="molecule type" value="Genomic_DNA"/>
</dbReference>
<protein>
    <submittedName>
        <fullName evidence="3">TlpA family protein disulfide reductase</fullName>
    </submittedName>
</protein>
<keyword evidence="1" id="KW-1015">Disulfide bond</keyword>
<name>A0ABW3L392_9BACI</name>
<proteinExistence type="predicted"/>
<dbReference type="PANTHER" id="PTHR42852:SF13">
    <property type="entry name" value="PROTEIN DIPZ"/>
    <property type="match status" value="1"/>
</dbReference>